<sequence length="92" mass="10264">MGLLSNPKFIWILLLLISIPLISAQEAGDETQIVESGGRFKDLGRRSKVSILSSFAVCYMFEVVKICRINFVSFQGSKQYLGGTETIFTIEL</sequence>
<feature type="chain" id="PRO_5042106563" evidence="1">
    <location>
        <begin position="25"/>
        <end position="92"/>
    </location>
</feature>
<dbReference type="Proteomes" id="UP001234989">
    <property type="component" value="Chromosome 11"/>
</dbReference>
<dbReference type="AlphaFoldDB" id="A0AAF0UV55"/>
<protein>
    <submittedName>
        <fullName evidence="2">Uncharacterized protein</fullName>
    </submittedName>
</protein>
<feature type="signal peptide" evidence="1">
    <location>
        <begin position="1"/>
        <end position="24"/>
    </location>
</feature>
<keyword evidence="3" id="KW-1185">Reference proteome</keyword>
<proteinExistence type="predicted"/>
<evidence type="ECO:0000313" key="3">
    <source>
        <dbReference type="Proteomes" id="UP001234989"/>
    </source>
</evidence>
<dbReference type="EMBL" id="CP133622">
    <property type="protein sequence ID" value="WMV53350.1"/>
    <property type="molecule type" value="Genomic_DNA"/>
</dbReference>
<evidence type="ECO:0000256" key="1">
    <source>
        <dbReference type="SAM" id="SignalP"/>
    </source>
</evidence>
<name>A0AAF0UV55_SOLVR</name>
<organism evidence="2 3">
    <name type="scientific">Solanum verrucosum</name>
    <dbReference type="NCBI Taxonomy" id="315347"/>
    <lineage>
        <taxon>Eukaryota</taxon>
        <taxon>Viridiplantae</taxon>
        <taxon>Streptophyta</taxon>
        <taxon>Embryophyta</taxon>
        <taxon>Tracheophyta</taxon>
        <taxon>Spermatophyta</taxon>
        <taxon>Magnoliopsida</taxon>
        <taxon>eudicotyledons</taxon>
        <taxon>Gunneridae</taxon>
        <taxon>Pentapetalae</taxon>
        <taxon>asterids</taxon>
        <taxon>lamiids</taxon>
        <taxon>Solanales</taxon>
        <taxon>Solanaceae</taxon>
        <taxon>Solanoideae</taxon>
        <taxon>Solaneae</taxon>
        <taxon>Solanum</taxon>
    </lineage>
</organism>
<keyword evidence="1" id="KW-0732">Signal</keyword>
<evidence type="ECO:0000313" key="2">
    <source>
        <dbReference type="EMBL" id="WMV53350.1"/>
    </source>
</evidence>
<accession>A0AAF0UV55</accession>
<gene>
    <name evidence="2" type="ORF">MTR67_046735</name>
</gene>
<reference evidence="2" key="1">
    <citation type="submission" date="2023-08" db="EMBL/GenBank/DDBJ databases">
        <title>A de novo genome assembly of Solanum verrucosum Schlechtendal, a Mexican diploid species geographically isolated from the other diploid A-genome species in potato relatives.</title>
        <authorList>
            <person name="Hosaka K."/>
        </authorList>
    </citation>
    <scope>NUCLEOTIDE SEQUENCE</scope>
    <source>
        <tissue evidence="2">Young leaves</tissue>
    </source>
</reference>